<dbReference type="InterPro" id="IPR011641">
    <property type="entry name" value="Tyr-kin_ephrin_A/B_rcpt-like"/>
</dbReference>
<gene>
    <name evidence="3" type="ORF">BQ4739_LOCUS9782</name>
</gene>
<feature type="domain" description="Tyrosine-protein kinase ephrin type A/B receptor-like" evidence="2">
    <location>
        <begin position="216"/>
        <end position="257"/>
    </location>
</feature>
<sequence length="871" mass="90391">MTRACLITLVAFAVISCAAASRILEDDAAAMGRELLQIKADPYVCSAYCEQNKCIRVGTTGNVKCNQCKATFRPILSGVNAGQCGCPAGTYFDPASGGSCIVCPFGSYCFKQLTWVANGASATGKTDCAEHLTTRARRSTSAWDCVNMGGYALDVSGTEPAPVPCTDNTYAIAKSKQKTCTPCPSGMVVTGTDRSSPSACMVPKGYFLKSPGQIAPCDQGSYQDKDLAAQQASVGSCIPCQEGVTTKDKGSTAASDCNRIKPGYVATAVTDGAITTAVLCPQGYYCVGSAAGDTAAADKVTITELTQTLVNGKQYISGVTPNTDLAAAKITACPNNAWTKTVGATAVDQCMVPPGFELDADTVKACTGNKYRSQWISLASAVANKCVSCGTDVQAEEIEPITLYSLNLAGDANTDYTVLNTLVRASSKSCFIVKGQGMYYISDPTTKKMVYKAKDCGAGATGFVPDSYGVADKVYGLAQTPCKLCPAGTKVDTTQSPSNTYMVTSPSNAGFFNPLACVTKAGYGWDGRAATLCAKGWYNAGNNYKACTQCAYGLTTPVPDVNTVHIADTDCKVAPGFGEYDDKLQLCPIGTYNNALQVRDTQCTDCTAFTWTEEEGSDASTDCTVCKPGYGGTSSCSLCGGSVGTYGPAGRDTKPCEVCPVSAVGFQFFYGSNSYPYPSPARAVSGAQDAADCVAGMAQIEDGLWFLAGAEGATATSEASIADCATACLGDATCALATFDYAAGNKCKMLKIATEATDDAIVTAFKAVPSSDVSQSRKLQAAKPKAVSTGMYTQWWYDGSAIGTQTPATAANKAACFDACDAADNCAGVVYTKSGSVCKLITGETAPDGVNVAKRSLTKAEPGRFIKEPAR</sequence>
<name>A0A383VXC6_TETOB</name>
<reference evidence="3 4" key="1">
    <citation type="submission" date="2016-10" db="EMBL/GenBank/DDBJ databases">
        <authorList>
            <person name="Cai Z."/>
        </authorList>
    </citation>
    <scope>NUCLEOTIDE SEQUENCE [LARGE SCALE GENOMIC DNA]</scope>
</reference>
<evidence type="ECO:0000313" key="3">
    <source>
        <dbReference type="EMBL" id="SZX69513.1"/>
    </source>
</evidence>
<evidence type="ECO:0000313" key="4">
    <source>
        <dbReference type="Proteomes" id="UP000256970"/>
    </source>
</evidence>
<accession>A0A383VXC6</accession>
<dbReference type="EMBL" id="FNXT01000933">
    <property type="protein sequence ID" value="SZX69513.1"/>
    <property type="molecule type" value="Genomic_DNA"/>
</dbReference>
<feature type="chain" id="PRO_5016565935" description="Tyrosine-protein kinase ephrin type A/B receptor-like domain-containing protein" evidence="1">
    <location>
        <begin position="21"/>
        <end position="871"/>
    </location>
</feature>
<evidence type="ECO:0000256" key="1">
    <source>
        <dbReference type="SAM" id="SignalP"/>
    </source>
</evidence>
<dbReference type="Pfam" id="PF07699">
    <property type="entry name" value="Ephrin_rec_like"/>
    <property type="match status" value="1"/>
</dbReference>
<keyword evidence="4" id="KW-1185">Reference proteome</keyword>
<dbReference type="PROSITE" id="PS51257">
    <property type="entry name" value="PROKAR_LIPOPROTEIN"/>
    <property type="match status" value="1"/>
</dbReference>
<evidence type="ECO:0000259" key="2">
    <source>
        <dbReference type="Pfam" id="PF07699"/>
    </source>
</evidence>
<dbReference type="AlphaFoldDB" id="A0A383VXC6"/>
<proteinExistence type="predicted"/>
<dbReference type="SMART" id="SM01411">
    <property type="entry name" value="Ephrin_rec_like"/>
    <property type="match status" value="6"/>
</dbReference>
<protein>
    <recommendedName>
        <fullName evidence="2">Tyrosine-protein kinase ephrin type A/B receptor-like domain-containing protein</fullName>
    </recommendedName>
</protein>
<keyword evidence="1" id="KW-0732">Signal</keyword>
<dbReference type="Gene3D" id="2.10.50.10">
    <property type="entry name" value="Tumor Necrosis Factor Receptor, subunit A, domain 2"/>
    <property type="match status" value="1"/>
</dbReference>
<dbReference type="SUPFAM" id="SSF57184">
    <property type="entry name" value="Growth factor receptor domain"/>
    <property type="match status" value="1"/>
</dbReference>
<dbReference type="InterPro" id="IPR009030">
    <property type="entry name" value="Growth_fac_rcpt_cys_sf"/>
</dbReference>
<dbReference type="Proteomes" id="UP000256970">
    <property type="component" value="Unassembled WGS sequence"/>
</dbReference>
<feature type="signal peptide" evidence="1">
    <location>
        <begin position="1"/>
        <end position="20"/>
    </location>
</feature>
<organism evidence="3 4">
    <name type="scientific">Tetradesmus obliquus</name>
    <name type="common">Green alga</name>
    <name type="synonym">Acutodesmus obliquus</name>
    <dbReference type="NCBI Taxonomy" id="3088"/>
    <lineage>
        <taxon>Eukaryota</taxon>
        <taxon>Viridiplantae</taxon>
        <taxon>Chlorophyta</taxon>
        <taxon>core chlorophytes</taxon>
        <taxon>Chlorophyceae</taxon>
        <taxon>CS clade</taxon>
        <taxon>Sphaeropleales</taxon>
        <taxon>Scenedesmaceae</taxon>
        <taxon>Tetradesmus</taxon>
    </lineage>
</organism>